<sequence>MALSSHHRTLPPTIIHRQALLDLRRGLLGLHKALIIAEQLTYERINGRVASTGQLLQLVLNDPWFTWLHPLSQLVIRVDELLDADSDLTSAEVDELVLEVRRLIRPSEEGDGFERSYYEALQRAPDVIFAHVEVKKLLTKAAA</sequence>
<keyword evidence="2" id="KW-1185">Reference proteome</keyword>
<dbReference type="KEGG" id="nja:NSJP_0202"/>
<accession>A0A1W1I064</accession>
<reference evidence="1 2" key="1">
    <citation type="submission" date="2017-03" db="EMBL/GenBank/DDBJ databases">
        <authorList>
            <person name="Afonso C.L."/>
            <person name="Miller P.J."/>
            <person name="Scott M.A."/>
            <person name="Spackman E."/>
            <person name="Goraichik I."/>
            <person name="Dimitrov K.M."/>
            <person name="Suarez D.L."/>
            <person name="Swayne D.E."/>
        </authorList>
    </citation>
    <scope>NUCLEOTIDE SEQUENCE [LARGE SCALE GENOMIC DNA]</scope>
    <source>
        <strain evidence="1">Genome sequencing of Nitrospira japonica strain NJ11</strain>
    </source>
</reference>
<dbReference type="AlphaFoldDB" id="A0A1W1I064"/>
<dbReference type="STRING" id="1325564.NSJP_0202"/>
<dbReference type="EMBL" id="LT828648">
    <property type="protein sequence ID" value="SLM46374.1"/>
    <property type="molecule type" value="Genomic_DNA"/>
</dbReference>
<dbReference type="OrthoDB" id="9787633at2"/>
<dbReference type="Proteomes" id="UP000192042">
    <property type="component" value="Chromosome I"/>
</dbReference>
<proteinExistence type="predicted"/>
<gene>
    <name evidence="1" type="ORF">NSJP_0202</name>
</gene>
<evidence type="ECO:0000313" key="2">
    <source>
        <dbReference type="Proteomes" id="UP000192042"/>
    </source>
</evidence>
<organism evidence="1 2">
    <name type="scientific">Nitrospira japonica</name>
    <dbReference type="NCBI Taxonomy" id="1325564"/>
    <lineage>
        <taxon>Bacteria</taxon>
        <taxon>Pseudomonadati</taxon>
        <taxon>Nitrospirota</taxon>
        <taxon>Nitrospiria</taxon>
        <taxon>Nitrospirales</taxon>
        <taxon>Nitrospiraceae</taxon>
        <taxon>Nitrospira</taxon>
    </lineage>
</organism>
<dbReference type="RefSeq" id="WP_080885073.1">
    <property type="nucleotide sequence ID" value="NZ_LT828648.1"/>
</dbReference>
<protein>
    <submittedName>
        <fullName evidence="1">Uncharacterized protein</fullName>
    </submittedName>
</protein>
<name>A0A1W1I064_9BACT</name>
<evidence type="ECO:0000313" key="1">
    <source>
        <dbReference type="EMBL" id="SLM46374.1"/>
    </source>
</evidence>